<evidence type="ECO:0000313" key="2">
    <source>
        <dbReference type="Proteomes" id="UP000077342"/>
    </source>
</evidence>
<organism evidence="1 2">
    <name type="scientific">Mycobacterium ostraviense</name>
    <dbReference type="NCBI Taxonomy" id="2738409"/>
    <lineage>
        <taxon>Bacteria</taxon>
        <taxon>Bacillati</taxon>
        <taxon>Actinomycetota</taxon>
        <taxon>Actinomycetes</taxon>
        <taxon>Mycobacteriales</taxon>
        <taxon>Mycobacteriaceae</taxon>
        <taxon>Mycobacterium</taxon>
    </lineage>
</organism>
<sequence length="431" mass="46129">MTGYLTGRQAAEEAGPDHRRLFDHVVEQLAGQFPAGPAMPVLIPTVGFGGQSGAVLDDTIAELARQRCSVPISVVFMVNRPASRPADDTMMRARAAISRAGSAAVRFGIAEVVMPSRMGVGELRQLMLDAVIRVQRLDPASTGFVVADDDLVAIPAGVLEELRQAVTGPVRADLAAGPVLFDSRWAPAPMLPVFFAADALRALLAARFMRRHSATGADPEHTEQFARYAESIALSGNLMVRVSALAEAGGFVPYNEITGVLRGVHALGSARLVGIWDFRPDDDNVLMDLYRRAMRISARRALAAYLSAGVPSVAQWRVCRFRSSRVDPVRLAEPAVSGVAQPISRMRTHQIKALSEELTGVLSATLRYFPPVAEVITDCLEALGLSAGSVSISLGGHATDTTVRVKCVSGLLDRIREVQEISTPGCRARSS</sequence>
<name>A0A163W216_9MYCO</name>
<dbReference type="EMBL" id="LWCI01000155">
    <property type="protein sequence ID" value="KZS57915.1"/>
    <property type="molecule type" value="Genomic_DNA"/>
</dbReference>
<proteinExistence type="predicted"/>
<reference evidence="2" key="1">
    <citation type="submission" date="2016-04" db="EMBL/GenBank/DDBJ databases">
        <authorList>
            <person name="Strapagiel D."/>
            <person name="Borowka P."/>
            <person name="Marciniak B."/>
            <person name="Bakula Z."/>
            <person name="Van Ingen J."/>
            <person name="Safianowska A."/>
            <person name="Dziadek J."/>
            <person name="Jagielski T."/>
        </authorList>
    </citation>
    <scope>NUCLEOTIDE SEQUENCE [LARGE SCALE GENOMIC DNA]</scope>
    <source>
        <strain evidence="2">1010001458</strain>
    </source>
</reference>
<keyword evidence="2" id="KW-1185">Reference proteome</keyword>
<dbReference type="Proteomes" id="UP000077342">
    <property type="component" value="Unassembled WGS sequence"/>
</dbReference>
<protein>
    <submittedName>
        <fullName evidence="1">Uncharacterized protein</fullName>
    </submittedName>
</protein>
<comment type="caution">
    <text evidence="1">The sequence shown here is derived from an EMBL/GenBank/DDBJ whole genome shotgun (WGS) entry which is preliminary data.</text>
</comment>
<dbReference type="RefSeq" id="WP_075512986.1">
    <property type="nucleotide sequence ID" value="NZ_CP089224.1"/>
</dbReference>
<evidence type="ECO:0000313" key="1">
    <source>
        <dbReference type="EMBL" id="KZS57915.1"/>
    </source>
</evidence>
<dbReference type="AlphaFoldDB" id="A0A163W216"/>
<gene>
    <name evidence="1" type="ORF">A4G28_12945</name>
</gene>
<accession>A0A163W216</accession>